<reference evidence="2 3" key="1">
    <citation type="submission" date="2017-07" db="EMBL/GenBank/DDBJ databases">
        <title>Genome sequence of Pseudomonas NEP1.</title>
        <authorList>
            <person name="Nascimento F.X."/>
        </authorList>
    </citation>
    <scope>NUCLEOTIDE SEQUENCE [LARGE SCALE GENOMIC DNA]</scope>
    <source>
        <strain evidence="2 3">NEP1</strain>
    </source>
</reference>
<dbReference type="GO" id="GO:0016740">
    <property type="term" value="F:transferase activity"/>
    <property type="evidence" value="ECO:0007669"/>
    <property type="project" value="UniProtKB-KW"/>
</dbReference>
<keyword evidence="2" id="KW-0808">Transferase</keyword>
<evidence type="ECO:0000259" key="1">
    <source>
        <dbReference type="Pfam" id="PF13467"/>
    </source>
</evidence>
<dbReference type="Pfam" id="PF13467">
    <property type="entry name" value="RHH_4"/>
    <property type="match status" value="1"/>
</dbReference>
<proteinExistence type="predicted"/>
<dbReference type="Proteomes" id="UP000254535">
    <property type="component" value="Chromosome"/>
</dbReference>
<dbReference type="AlphaFoldDB" id="A0A345V1H5"/>
<dbReference type="RefSeq" id="WP_115078988.1">
    <property type="nucleotide sequence ID" value="NZ_CP022313.1"/>
</dbReference>
<name>A0A345V1H5_PSEFL</name>
<dbReference type="InterPro" id="IPR027373">
    <property type="entry name" value="RHH_dom"/>
</dbReference>
<dbReference type="Gene3D" id="1.10.3990.20">
    <property type="entry name" value="protein bp1543"/>
    <property type="match status" value="1"/>
</dbReference>
<evidence type="ECO:0000313" key="2">
    <source>
        <dbReference type="EMBL" id="AXJ06577.1"/>
    </source>
</evidence>
<evidence type="ECO:0000313" key="3">
    <source>
        <dbReference type="Proteomes" id="UP000254535"/>
    </source>
</evidence>
<sequence>MEGGGRRRDIAVGLQQEKFGEPFLGGFDMELIRPLSRSVRLNGFATCMRLEQVYWNILGRMAEDNCCSVGTLLSRVDREVHLRHGGVKNFSGLVRVVCVVHGLRDSPGTHGAGCH</sequence>
<accession>A0A345V1H5</accession>
<protein>
    <submittedName>
        <fullName evidence="2">Aryl-sulfate sulfotransferase</fullName>
    </submittedName>
</protein>
<dbReference type="InterPro" id="IPR038268">
    <property type="entry name" value="RHH_sf"/>
</dbReference>
<organism evidence="2 3">
    <name type="scientific">Pseudomonas fluorescens</name>
    <dbReference type="NCBI Taxonomy" id="294"/>
    <lineage>
        <taxon>Bacteria</taxon>
        <taxon>Pseudomonadati</taxon>
        <taxon>Pseudomonadota</taxon>
        <taxon>Gammaproteobacteria</taxon>
        <taxon>Pseudomonadales</taxon>
        <taxon>Pseudomonadaceae</taxon>
        <taxon>Pseudomonas</taxon>
    </lineage>
</organism>
<gene>
    <name evidence="2" type="ORF">CFN16_21355</name>
</gene>
<dbReference type="EMBL" id="CP022313">
    <property type="protein sequence ID" value="AXJ06577.1"/>
    <property type="molecule type" value="Genomic_DNA"/>
</dbReference>
<feature type="domain" description="Ribbon-helix-helix" evidence="1">
    <location>
        <begin position="36"/>
        <end position="100"/>
    </location>
</feature>